<proteinExistence type="predicted"/>
<keyword evidence="1" id="KW-0472">Membrane</keyword>
<feature type="transmembrane region" description="Helical" evidence="1">
    <location>
        <begin position="313"/>
        <end position="335"/>
    </location>
</feature>
<sequence length="441" mass="47372">MQALLSFDQAPPLAAPLRFFLTAPLFAILAALLLLWSGPDLFASRWTGAALALTHLITVGFMLQVMLGAMLQILPVVAGANISRPELLATLVNAAVATGALLLASGFLSYQPLLFELAAVLIGSGVALFIVGAGHALYGVPSTNATIGGLKLSLLGLTVTICLGVLLAVALDGSLALPLMQLTSIHLGWGFVGWSVVLLAAVAFVVVPMFQMTPAYPEWFAGRFSWTLLTLLVSWSVADSAGWQWLSPWLAAAAVLAIAAFAALTLQLQGRSKRARFDATQHYWRLAMLSTLAACALWLAASSWPTLGEHSEWPLLCGVLALFGGFMSVMIGMLYKIVPFLVWSHLQNLGRGRVFPPNMNKVIAGHQLNRQMQAHFVALALLLAAVLWPEWFAYPAGLALLVANAWLLRNLLAAVTFYRQQRLTIEETLTRVSAAPAEARQ</sequence>
<evidence type="ECO:0000313" key="2">
    <source>
        <dbReference type="EMBL" id="MQM29121.1"/>
    </source>
</evidence>
<name>A0A6A7RNI4_9PROT</name>
<evidence type="ECO:0000313" key="3">
    <source>
        <dbReference type="Proteomes" id="UP000342300"/>
    </source>
</evidence>
<accession>A0A6A7RNI4</accession>
<evidence type="ECO:0008006" key="4">
    <source>
        <dbReference type="Google" id="ProtNLM"/>
    </source>
</evidence>
<reference evidence="2 3" key="1">
    <citation type="submission" date="2017-09" db="EMBL/GenBank/DDBJ databases">
        <title>Metagenomic Analysis Reveals Denitrifying Candidatus Accumulibacter and Flanking Population as a Source of N2O.</title>
        <authorList>
            <person name="Gao H."/>
            <person name="Mao Y."/>
            <person name="Zhao X."/>
            <person name="Liu W.-T."/>
            <person name="Zhang T."/>
            <person name="Wells G."/>
        </authorList>
    </citation>
    <scope>NUCLEOTIDE SEQUENCE [LARGE SCALE GENOMIC DNA]</scope>
    <source>
        <strain evidence="2">CANDO_2_IC</strain>
    </source>
</reference>
<feature type="transmembrane region" description="Helical" evidence="1">
    <location>
        <begin position="87"/>
        <end position="108"/>
    </location>
</feature>
<feature type="transmembrane region" description="Helical" evidence="1">
    <location>
        <begin position="152"/>
        <end position="171"/>
    </location>
</feature>
<feature type="transmembrane region" description="Helical" evidence="1">
    <location>
        <begin position="398"/>
        <end position="418"/>
    </location>
</feature>
<organism evidence="2 3">
    <name type="scientific">Candidatus Accumulibacter phosphatis</name>
    <dbReference type="NCBI Taxonomy" id="327160"/>
    <lineage>
        <taxon>Bacteria</taxon>
        <taxon>Pseudomonadati</taxon>
        <taxon>Pseudomonadota</taxon>
        <taxon>Betaproteobacteria</taxon>
        <taxon>Candidatus Accumulibacter</taxon>
    </lineage>
</organism>
<feature type="transmembrane region" description="Helical" evidence="1">
    <location>
        <begin position="282"/>
        <end position="301"/>
    </location>
</feature>
<feature type="transmembrane region" description="Helical" evidence="1">
    <location>
        <begin position="374"/>
        <end position="392"/>
    </location>
</feature>
<dbReference type="EMBL" id="PDHS01000012">
    <property type="protein sequence ID" value="MQM29121.1"/>
    <property type="molecule type" value="Genomic_DNA"/>
</dbReference>
<dbReference type="AlphaFoldDB" id="A0A6A7RNI4"/>
<comment type="caution">
    <text evidence="2">The sequence shown here is derived from an EMBL/GenBank/DDBJ whole genome shotgun (WGS) entry which is preliminary data.</text>
</comment>
<feature type="transmembrane region" description="Helical" evidence="1">
    <location>
        <begin position="114"/>
        <end position="140"/>
    </location>
</feature>
<dbReference type="Proteomes" id="UP000342300">
    <property type="component" value="Unassembled WGS sequence"/>
</dbReference>
<keyword evidence="1" id="KW-1133">Transmembrane helix</keyword>
<gene>
    <name evidence="2" type="ORF">CRU78_00630</name>
</gene>
<keyword evidence="1" id="KW-0812">Transmembrane</keyword>
<feature type="transmembrane region" description="Helical" evidence="1">
    <location>
        <begin position="191"/>
        <end position="212"/>
    </location>
</feature>
<feature type="transmembrane region" description="Helical" evidence="1">
    <location>
        <begin position="224"/>
        <end position="243"/>
    </location>
</feature>
<feature type="transmembrane region" description="Helical" evidence="1">
    <location>
        <begin position="249"/>
        <end position="270"/>
    </location>
</feature>
<protein>
    <recommendedName>
        <fullName evidence="4">Transmembrane protein</fullName>
    </recommendedName>
</protein>
<evidence type="ECO:0000256" key="1">
    <source>
        <dbReference type="SAM" id="Phobius"/>
    </source>
</evidence>
<feature type="transmembrane region" description="Helical" evidence="1">
    <location>
        <begin position="12"/>
        <end position="36"/>
    </location>
</feature>
<feature type="transmembrane region" description="Helical" evidence="1">
    <location>
        <begin position="56"/>
        <end position="80"/>
    </location>
</feature>